<organism evidence="2 3">
    <name type="scientific">Salinigranum rubrum</name>
    <dbReference type="NCBI Taxonomy" id="755307"/>
    <lineage>
        <taxon>Archaea</taxon>
        <taxon>Methanobacteriati</taxon>
        <taxon>Methanobacteriota</taxon>
        <taxon>Stenosarchaea group</taxon>
        <taxon>Halobacteria</taxon>
        <taxon>Halobacteriales</taxon>
        <taxon>Haloferacaceae</taxon>
        <taxon>Salinigranum</taxon>
    </lineage>
</organism>
<evidence type="ECO:0008006" key="4">
    <source>
        <dbReference type="Google" id="ProtNLM"/>
    </source>
</evidence>
<dbReference type="OrthoDB" id="326734at2157"/>
<evidence type="ECO:0000313" key="2">
    <source>
        <dbReference type="EMBL" id="AUV83551.1"/>
    </source>
</evidence>
<protein>
    <recommendedName>
        <fullName evidence="4">Yip1 domain-containing protein</fullName>
    </recommendedName>
</protein>
<evidence type="ECO:0000313" key="3">
    <source>
        <dbReference type="Proteomes" id="UP000236584"/>
    </source>
</evidence>
<dbReference type="AlphaFoldDB" id="A0A2I8VNQ2"/>
<dbReference type="EMBL" id="CP026309">
    <property type="protein sequence ID" value="AUV83551.1"/>
    <property type="molecule type" value="Genomic_DNA"/>
</dbReference>
<dbReference type="KEGG" id="srub:C2R22_19465"/>
<dbReference type="Pfam" id="PF24285">
    <property type="entry name" value="DUF7473"/>
    <property type="match status" value="1"/>
</dbReference>
<gene>
    <name evidence="2" type="ORF">C2R22_19465</name>
</gene>
<dbReference type="Proteomes" id="UP000236584">
    <property type="component" value="Chromosome"/>
</dbReference>
<feature type="transmembrane region" description="Helical" evidence="1">
    <location>
        <begin position="46"/>
        <end position="63"/>
    </location>
</feature>
<keyword evidence="1" id="KW-0812">Transmembrane</keyword>
<sequence length="123" mass="12883">MVVLQTVPSGSPAQVAGTFALFALFFTVTAHLAARNVLGDVEIKRAFAVGPAVPAISFVFVALSWPAALALPLALAADFGLFRYVYRQSNKLTAYLTLIHAVVSIILGVIVFGLLALIQSAPG</sequence>
<dbReference type="InterPro" id="IPR055896">
    <property type="entry name" value="DUF7473"/>
</dbReference>
<feature type="transmembrane region" description="Helical" evidence="1">
    <location>
        <begin position="98"/>
        <end position="118"/>
    </location>
</feature>
<feature type="transmembrane region" description="Helical" evidence="1">
    <location>
        <begin position="12"/>
        <end position="34"/>
    </location>
</feature>
<keyword evidence="1" id="KW-1133">Transmembrane helix</keyword>
<evidence type="ECO:0000256" key="1">
    <source>
        <dbReference type="SAM" id="Phobius"/>
    </source>
</evidence>
<dbReference type="GeneID" id="35594319"/>
<keyword evidence="3" id="KW-1185">Reference proteome</keyword>
<accession>A0A2I8VNQ2</accession>
<keyword evidence="1" id="KW-0472">Membrane</keyword>
<proteinExistence type="predicted"/>
<dbReference type="RefSeq" id="WP_103427240.1">
    <property type="nucleotide sequence ID" value="NZ_CP026309.1"/>
</dbReference>
<reference evidence="2 3" key="1">
    <citation type="submission" date="2018-01" db="EMBL/GenBank/DDBJ databases">
        <title>Complete genome sequence of Salinigranum rubrum GX10T, an extremely halophilic archaeon isolated from a marine solar saltern.</title>
        <authorList>
            <person name="Han S."/>
        </authorList>
    </citation>
    <scope>NUCLEOTIDE SEQUENCE [LARGE SCALE GENOMIC DNA]</scope>
    <source>
        <strain evidence="2 3">GX10</strain>
    </source>
</reference>
<name>A0A2I8VNQ2_9EURY</name>